<organism evidence="1 2">
    <name type="scientific">Niveispirillum lacus</name>
    <dbReference type="NCBI Taxonomy" id="1981099"/>
    <lineage>
        <taxon>Bacteria</taxon>
        <taxon>Pseudomonadati</taxon>
        <taxon>Pseudomonadota</taxon>
        <taxon>Alphaproteobacteria</taxon>
        <taxon>Rhodospirillales</taxon>
        <taxon>Azospirillaceae</taxon>
        <taxon>Niveispirillum</taxon>
    </lineage>
</organism>
<reference evidence="1 2" key="1">
    <citation type="submission" date="2017-07" db="EMBL/GenBank/DDBJ databases">
        <title>Niveispirillum cyanobacteriorum sp. nov., isolated from cyanobacterial aggregates in a eutrophic lake.</title>
        <authorList>
            <person name="Cai H."/>
        </authorList>
    </citation>
    <scope>NUCLEOTIDE SEQUENCE [LARGE SCALE GENOMIC DNA]</scope>
    <source>
        <strain evidence="2">TH1-14</strain>
    </source>
</reference>
<dbReference type="EMBL" id="NOXU01000018">
    <property type="protein sequence ID" value="OYQ37029.1"/>
    <property type="molecule type" value="Genomic_DNA"/>
</dbReference>
<keyword evidence="2" id="KW-1185">Reference proteome</keyword>
<dbReference type="OrthoDB" id="7827482at2"/>
<dbReference type="AlphaFoldDB" id="A0A255Z6G9"/>
<protein>
    <submittedName>
        <fullName evidence="1">Uncharacterized protein</fullName>
    </submittedName>
</protein>
<name>A0A255Z6G9_9PROT</name>
<proteinExistence type="predicted"/>
<dbReference type="Proteomes" id="UP000216998">
    <property type="component" value="Unassembled WGS sequence"/>
</dbReference>
<dbReference type="RefSeq" id="WP_094453336.1">
    <property type="nucleotide sequence ID" value="NZ_NOXU01000018.1"/>
</dbReference>
<gene>
    <name evidence="1" type="ORF">CHU95_02300</name>
</gene>
<accession>A0A255Z6G9</accession>
<evidence type="ECO:0000313" key="2">
    <source>
        <dbReference type="Proteomes" id="UP000216998"/>
    </source>
</evidence>
<sequence length="248" mass="28538">MTKKHMPRWGYDGRRWQTERPPIFTPDHMQRLCTEFAIPEDKCEAIRKHLEGAADVFFHWRQNVDEAPKPGECRAALTEIADLTERLRDCLSRMDTRTQSAFWFPETALASAVMRGATETSFGHKIERRTIDDTVEIVWHEDPASLLRAVTILHNYALQGLERLPDDPGGQRQLWGLRHWIGNLHILWTGILGRKFTVDSHQGEPVSEAARFCVATTRLTAPDLTNGQIFTAMQRQRRTRQRPSSPTT</sequence>
<comment type="caution">
    <text evidence="1">The sequence shown here is derived from an EMBL/GenBank/DDBJ whole genome shotgun (WGS) entry which is preliminary data.</text>
</comment>
<evidence type="ECO:0000313" key="1">
    <source>
        <dbReference type="EMBL" id="OYQ37029.1"/>
    </source>
</evidence>